<accession>A0A3S3P427</accession>
<evidence type="ECO:0000313" key="1">
    <source>
        <dbReference type="EMBL" id="RWR82487.1"/>
    </source>
</evidence>
<sequence>METGSAQASPSFPISECDLVKPLIRVVFILLVDVGPGCSGWSGLLYEIGTDPYPIMETEDDQTFQAFEPVDEPEWRARELEMAMKPSETAWE</sequence>
<dbReference type="EMBL" id="QPKB01000004">
    <property type="protein sequence ID" value="RWR82487.1"/>
    <property type="molecule type" value="Genomic_DNA"/>
</dbReference>
<dbReference type="Proteomes" id="UP000283530">
    <property type="component" value="Unassembled WGS sequence"/>
</dbReference>
<gene>
    <name evidence="1" type="ORF">CKAN_01120500</name>
</gene>
<dbReference type="AlphaFoldDB" id="A0A3S3P427"/>
<comment type="caution">
    <text evidence="1">The sequence shown here is derived from an EMBL/GenBank/DDBJ whole genome shotgun (WGS) entry which is preliminary data.</text>
</comment>
<keyword evidence="2" id="KW-1185">Reference proteome</keyword>
<name>A0A3S3P427_9MAGN</name>
<proteinExistence type="predicted"/>
<protein>
    <submittedName>
        <fullName evidence="1">Uncharacterized protein</fullName>
    </submittedName>
</protein>
<organism evidence="1 2">
    <name type="scientific">Cinnamomum micranthum f. kanehirae</name>
    <dbReference type="NCBI Taxonomy" id="337451"/>
    <lineage>
        <taxon>Eukaryota</taxon>
        <taxon>Viridiplantae</taxon>
        <taxon>Streptophyta</taxon>
        <taxon>Embryophyta</taxon>
        <taxon>Tracheophyta</taxon>
        <taxon>Spermatophyta</taxon>
        <taxon>Magnoliopsida</taxon>
        <taxon>Magnoliidae</taxon>
        <taxon>Laurales</taxon>
        <taxon>Lauraceae</taxon>
        <taxon>Cinnamomum</taxon>
    </lineage>
</organism>
<reference evidence="1 2" key="1">
    <citation type="journal article" date="2019" name="Nat. Plants">
        <title>Stout camphor tree genome fills gaps in understanding of flowering plant genome evolution.</title>
        <authorList>
            <person name="Chaw S.M."/>
            <person name="Liu Y.C."/>
            <person name="Wu Y.W."/>
            <person name="Wang H.Y."/>
            <person name="Lin C.I."/>
            <person name="Wu C.S."/>
            <person name="Ke H.M."/>
            <person name="Chang L.Y."/>
            <person name="Hsu C.Y."/>
            <person name="Yang H.T."/>
            <person name="Sudianto E."/>
            <person name="Hsu M.H."/>
            <person name="Wu K.P."/>
            <person name="Wang L.N."/>
            <person name="Leebens-Mack J.H."/>
            <person name="Tsai I.J."/>
        </authorList>
    </citation>
    <scope>NUCLEOTIDE SEQUENCE [LARGE SCALE GENOMIC DNA]</scope>
    <source>
        <strain evidence="2">cv. Chaw 1501</strain>
        <tissue evidence="1">Young leaves</tissue>
    </source>
</reference>
<evidence type="ECO:0000313" key="2">
    <source>
        <dbReference type="Proteomes" id="UP000283530"/>
    </source>
</evidence>